<evidence type="ECO:0000313" key="3">
    <source>
        <dbReference type="Proteomes" id="UP000289738"/>
    </source>
</evidence>
<dbReference type="EMBL" id="SDMP01000011">
    <property type="protein sequence ID" value="RYR28078.1"/>
    <property type="molecule type" value="Genomic_DNA"/>
</dbReference>
<feature type="domain" description="Reverse transcriptase zinc-binding" evidence="1">
    <location>
        <begin position="32"/>
        <end position="101"/>
    </location>
</feature>
<protein>
    <recommendedName>
        <fullName evidence="1">Reverse transcriptase zinc-binding domain-containing protein</fullName>
    </recommendedName>
</protein>
<comment type="caution">
    <text evidence="2">The sequence shown here is derived from an EMBL/GenBank/DDBJ whole genome shotgun (WGS) entry which is preliminary data.</text>
</comment>
<proteinExistence type="predicted"/>
<evidence type="ECO:0000259" key="1">
    <source>
        <dbReference type="Pfam" id="PF13966"/>
    </source>
</evidence>
<sequence length="313" mass="37358">MMRIRWKNGDERCISGEDRIDVESKALGFSETRHTFDNIWRGIVPPRVEMMGWFLILGKLNTMKRLAQINVVGANEVTCALCGLDDEDIDHLFIHCNYVSQLLYKAMVMGGITWVKPKGVRSFFESWCEQEVVRVGRRRWINYWFAMVWVIWRIRNQFIFERKDISWENAWEFIMHQLKEWETLNKKRKKEQSTIVQWATNSRVNALVECIETSVQFVLEKCSAILERVVFKTNEAILVRWAKGQGDNYWRLNFERNKLKNFLQSFNNFKILYASHKELKFINNWKKMVNNPMKIEKSCGANKMYCPILDHYS</sequence>
<accession>A0A445ANS0</accession>
<dbReference type="InterPro" id="IPR026960">
    <property type="entry name" value="RVT-Znf"/>
</dbReference>
<dbReference type="STRING" id="3818.A0A445ANS0"/>
<dbReference type="Proteomes" id="UP000289738">
    <property type="component" value="Chromosome B01"/>
</dbReference>
<organism evidence="2 3">
    <name type="scientific">Arachis hypogaea</name>
    <name type="common">Peanut</name>
    <dbReference type="NCBI Taxonomy" id="3818"/>
    <lineage>
        <taxon>Eukaryota</taxon>
        <taxon>Viridiplantae</taxon>
        <taxon>Streptophyta</taxon>
        <taxon>Embryophyta</taxon>
        <taxon>Tracheophyta</taxon>
        <taxon>Spermatophyta</taxon>
        <taxon>Magnoliopsida</taxon>
        <taxon>eudicotyledons</taxon>
        <taxon>Gunneridae</taxon>
        <taxon>Pentapetalae</taxon>
        <taxon>rosids</taxon>
        <taxon>fabids</taxon>
        <taxon>Fabales</taxon>
        <taxon>Fabaceae</taxon>
        <taxon>Papilionoideae</taxon>
        <taxon>50 kb inversion clade</taxon>
        <taxon>dalbergioids sensu lato</taxon>
        <taxon>Dalbergieae</taxon>
        <taxon>Pterocarpus clade</taxon>
        <taxon>Arachis</taxon>
    </lineage>
</organism>
<keyword evidence="3" id="KW-1185">Reference proteome</keyword>
<name>A0A445ANS0_ARAHY</name>
<dbReference type="Pfam" id="PF13966">
    <property type="entry name" value="zf-RVT"/>
    <property type="match status" value="1"/>
</dbReference>
<gene>
    <name evidence="2" type="ORF">Ahy_B01g052183</name>
</gene>
<reference evidence="2 3" key="1">
    <citation type="submission" date="2019-01" db="EMBL/GenBank/DDBJ databases">
        <title>Sequencing of cultivated peanut Arachis hypogaea provides insights into genome evolution and oil improvement.</title>
        <authorList>
            <person name="Chen X."/>
        </authorList>
    </citation>
    <scope>NUCLEOTIDE SEQUENCE [LARGE SCALE GENOMIC DNA]</scope>
    <source>
        <strain evidence="3">cv. Fuhuasheng</strain>
        <tissue evidence="2">Leaves</tissue>
    </source>
</reference>
<dbReference type="AlphaFoldDB" id="A0A445ANS0"/>
<evidence type="ECO:0000313" key="2">
    <source>
        <dbReference type="EMBL" id="RYR28078.1"/>
    </source>
</evidence>